<name>A0AAV2YMJ2_9STRA</name>
<gene>
    <name evidence="1" type="ORF">N0F65_002432</name>
</gene>
<comment type="caution">
    <text evidence="1">The sequence shown here is derived from an EMBL/GenBank/DDBJ whole genome shotgun (WGS) entry which is preliminary data.</text>
</comment>
<sequence length="45" mass="4963">MGSDSMIDLLDSVLDAYGIDATNLCFFVCDHASVNVSKRIPRRCL</sequence>
<protein>
    <submittedName>
        <fullName evidence="1">Uncharacterized protein</fullName>
    </submittedName>
</protein>
<reference evidence="1" key="2">
    <citation type="journal article" date="2023" name="Microbiol Resour">
        <title>Decontamination and Annotation of the Draft Genome Sequence of the Oomycete Lagenidium giganteum ARSEF 373.</title>
        <authorList>
            <person name="Morgan W.R."/>
            <person name="Tartar A."/>
        </authorList>
    </citation>
    <scope>NUCLEOTIDE SEQUENCE</scope>
    <source>
        <strain evidence="1">ARSEF 373</strain>
    </source>
</reference>
<organism evidence="1 2">
    <name type="scientific">Lagenidium giganteum</name>
    <dbReference type="NCBI Taxonomy" id="4803"/>
    <lineage>
        <taxon>Eukaryota</taxon>
        <taxon>Sar</taxon>
        <taxon>Stramenopiles</taxon>
        <taxon>Oomycota</taxon>
        <taxon>Peronosporomycetes</taxon>
        <taxon>Pythiales</taxon>
        <taxon>Pythiaceae</taxon>
    </lineage>
</organism>
<accession>A0AAV2YMJ2</accession>
<dbReference type="EMBL" id="DAKRPA010000209">
    <property type="protein sequence ID" value="DAZ95325.1"/>
    <property type="molecule type" value="Genomic_DNA"/>
</dbReference>
<dbReference type="Proteomes" id="UP001146120">
    <property type="component" value="Unassembled WGS sequence"/>
</dbReference>
<dbReference type="AlphaFoldDB" id="A0AAV2YMJ2"/>
<evidence type="ECO:0000313" key="2">
    <source>
        <dbReference type="Proteomes" id="UP001146120"/>
    </source>
</evidence>
<keyword evidence="2" id="KW-1185">Reference proteome</keyword>
<reference evidence="1" key="1">
    <citation type="submission" date="2022-11" db="EMBL/GenBank/DDBJ databases">
        <authorList>
            <person name="Morgan W.R."/>
            <person name="Tartar A."/>
        </authorList>
    </citation>
    <scope>NUCLEOTIDE SEQUENCE</scope>
    <source>
        <strain evidence="1">ARSEF 373</strain>
    </source>
</reference>
<proteinExistence type="predicted"/>
<evidence type="ECO:0000313" key="1">
    <source>
        <dbReference type="EMBL" id="DAZ95325.1"/>
    </source>
</evidence>